<organism evidence="1 2">
    <name type="scientific">Bauhinia variegata</name>
    <name type="common">Purple orchid tree</name>
    <name type="synonym">Phanera variegata</name>
    <dbReference type="NCBI Taxonomy" id="167791"/>
    <lineage>
        <taxon>Eukaryota</taxon>
        <taxon>Viridiplantae</taxon>
        <taxon>Streptophyta</taxon>
        <taxon>Embryophyta</taxon>
        <taxon>Tracheophyta</taxon>
        <taxon>Spermatophyta</taxon>
        <taxon>Magnoliopsida</taxon>
        <taxon>eudicotyledons</taxon>
        <taxon>Gunneridae</taxon>
        <taxon>Pentapetalae</taxon>
        <taxon>rosids</taxon>
        <taxon>fabids</taxon>
        <taxon>Fabales</taxon>
        <taxon>Fabaceae</taxon>
        <taxon>Cercidoideae</taxon>
        <taxon>Cercideae</taxon>
        <taxon>Bauhiniinae</taxon>
        <taxon>Bauhinia</taxon>
    </lineage>
</organism>
<comment type="caution">
    <text evidence="1">The sequence shown here is derived from an EMBL/GenBank/DDBJ whole genome shotgun (WGS) entry which is preliminary data.</text>
</comment>
<dbReference type="EMBL" id="CM039437">
    <property type="protein sequence ID" value="KAI4306009.1"/>
    <property type="molecule type" value="Genomic_DNA"/>
</dbReference>
<evidence type="ECO:0000313" key="1">
    <source>
        <dbReference type="EMBL" id="KAI4306009.1"/>
    </source>
</evidence>
<evidence type="ECO:0000313" key="2">
    <source>
        <dbReference type="Proteomes" id="UP000828941"/>
    </source>
</evidence>
<dbReference type="Proteomes" id="UP000828941">
    <property type="component" value="Chromosome 12"/>
</dbReference>
<keyword evidence="2" id="KW-1185">Reference proteome</keyword>
<protein>
    <submittedName>
        <fullName evidence="1">Uncharacterized protein</fullName>
    </submittedName>
</protein>
<gene>
    <name evidence="1" type="ORF">L6164_029328</name>
</gene>
<accession>A0ACB9L8W1</accession>
<name>A0ACB9L8W1_BAUVA</name>
<sequence length="262" mass="29361">MDEPLLPKTGVAAESVSPLPRREFPSSYLDLGPSRLQSSARLITNKEIFQIITTPNTPYANLIANLNRKRQIIHRSLSAPSVFTGIKDDFHDPIDPRTIRGSSDFLHWGYFVCGHWCFGVLGKWEFQRHHHIQASGCCLLHNGCIAVGTISAHFLEDLDWVNSFYLSVTSVTTVGYGDYAFTTVTGRCFAIIWLLKKITISDLVSADLDNDGSISKAEFAIYKLKEMGKITDLDIQQLSRQFDSMDTRKCGKLTLADIMEPV</sequence>
<reference evidence="1 2" key="1">
    <citation type="journal article" date="2022" name="DNA Res.">
        <title>Chromosomal-level genome assembly of the orchid tree Bauhinia variegata (Leguminosae; Cercidoideae) supports the allotetraploid origin hypothesis of Bauhinia.</title>
        <authorList>
            <person name="Zhong Y."/>
            <person name="Chen Y."/>
            <person name="Zheng D."/>
            <person name="Pang J."/>
            <person name="Liu Y."/>
            <person name="Luo S."/>
            <person name="Meng S."/>
            <person name="Qian L."/>
            <person name="Wei D."/>
            <person name="Dai S."/>
            <person name="Zhou R."/>
        </authorList>
    </citation>
    <scope>NUCLEOTIDE SEQUENCE [LARGE SCALE GENOMIC DNA]</scope>
    <source>
        <strain evidence="1">BV-YZ2020</strain>
    </source>
</reference>
<proteinExistence type="predicted"/>